<keyword evidence="1" id="KW-0732">Signal</keyword>
<dbReference type="SUPFAM" id="SSF63829">
    <property type="entry name" value="Calcium-dependent phosphotriesterase"/>
    <property type="match status" value="1"/>
</dbReference>
<evidence type="ECO:0000256" key="1">
    <source>
        <dbReference type="SAM" id="SignalP"/>
    </source>
</evidence>
<dbReference type="AlphaFoldDB" id="A0A1F5Z0R6"/>
<dbReference type="EMBL" id="MFIX01000034">
    <property type="protein sequence ID" value="OGG05955.1"/>
    <property type="molecule type" value="Genomic_DNA"/>
</dbReference>
<name>A0A1F5Z0R6_9BACT</name>
<comment type="caution">
    <text evidence="2">The sequence shown here is derived from an EMBL/GenBank/DDBJ whole genome shotgun (WGS) entry which is preliminary data.</text>
</comment>
<gene>
    <name evidence="2" type="ORF">A3F83_05150</name>
</gene>
<feature type="chain" id="PRO_5009522773" description="Phytase-like domain-containing protein" evidence="1">
    <location>
        <begin position="26"/>
        <end position="275"/>
    </location>
</feature>
<dbReference type="Proteomes" id="UP000179129">
    <property type="component" value="Unassembled WGS sequence"/>
</dbReference>
<evidence type="ECO:0000313" key="3">
    <source>
        <dbReference type="Proteomes" id="UP000179129"/>
    </source>
</evidence>
<proteinExistence type="predicted"/>
<evidence type="ECO:0000313" key="2">
    <source>
        <dbReference type="EMBL" id="OGG05955.1"/>
    </source>
</evidence>
<sequence length="275" mass="29700">MKTKFLATAAIITLAAGLKPLWAQYAFFTPKGSFAVEVSLENTDRLRLPIYRNAITSLIVTGDFAIGGTSANEGLSPFLFAVSLQKQELVTAFDLAEALPGQRTIQSGFGRVGEALYAGTLPDREGENGHLLKVLYKAGKFEVSDLGPAVEGEGIFALAADNGRRMLYGISHPSGKFFCYEISTGKLKVHGETALDGRAQGTLHEYSLEAADVLSRRLVVDKMGRVYGSRPVNALFRYDPATDKIATLPDELPEVWGRRALGRADCWAVAPDGTI</sequence>
<accession>A0A1F5Z0R6</accession>
<organism evidence="2 3">
    <name type="scientific">Candidatus Glassbacteria bacterium RIFCSPLOWO2_12_FULL_58_11</name>
    <dbReference type="NCBI Taxonomy" id="1817867"/>
    <lineage>
        <taxon>Bacteria</taxon>
        <taxon>Candidatus Glassiibacteriota</taxon>
    </lineage>
</organism>
<protein>
    <recommendedName>
        <fullName evidence="4">Phytase-like domain-containing protein</fullName>
    </recommendedName>
</protein>
<evidence type="ECO:0008006" key="4">
    <source>
        <dbReference type="Google" id="ProtNLM"/>
    </source>
</evidence>
<feature type="signal peptide" evidence="1">
    <location>
        <begin position="1"/>
        <end position="25"/>
    </location>
</feature>
<dbReference type="STRING" id="1817867.A3F83_05150"/>
<reference evidence="2 3" key="1">
    <citation type="journal article" date="2016" name="Nat. Commun.">
        <title>Thousands of microbial genomes shed light on interconnected biogeochemical processes in an aquifer system.</title>
        <authorList>
            <person name="Anantharaman K."/>
            <person name="Brown C.T."/>
            <person name="Hug L.A."/>
            <person name="Sharon I."/>
            <person name="Castelle C.J."/>
            <person name="Probst A.J."/>
            <person name="Thomas B.C."/>
            <person name="Singh A."/>
            <person name="Wilkins M.J."/>
            <person name="Karaoz U."/>
            <person name="Brodie E.L."/>
            <person name="Williams K.H."/>
            <person name="Hubbard S.S."/>
            <person name="Banfield J.F."/>
        </authorList>
    </citation>
    <scope>NUCLEOTIDE SEQUENCE [LARGE SCALE GENOMIC DNA]</scope>
</reference>